<evidence type="ECO:0000313" key="2">
    <source>
        <dbReference type="Proteomes" id="UP000054877"/>
    </source>
</evidence>
<keyword evidence="2" id="KW-1185">Reference proteome</keyword>
<protein>
    <submittedName>
        <fullName evidence="1">Uncharacterized protein</fullName>
    </submittedName>
</protein>
<sequence>MQDVFIMKSPKDMKDQLQQYMDTIKNNSPQKGLFFKEIPSPDFIENLERSLRLSRFMSPQELLQGLQFIETLIVKKSDFFRGEDATFRAVLSRQYNRRILKDISAPSRAIPKEPHYIKSDAVLYRNLIRMHDTLLGRYEVARLHMNGEIPFSSVDYKPDVIQSTQAFRDLENTSKSSELPDKSNIILDVRRKGVTFYGSVIHPHEPEIKDDPYIIQTIERYVARQFYDKDDIVHFVDERIDEDGSRANKIYHFGGQFLEGIFLSELTNNVEFTETGQRGLERGMVKGHINWTKDPKTKEIYAKVNINILTCVYADPINKDDPQRFYAIGSDGSSLTMISEEELEQVNKRCSDEIAGKTENNVVPLCTMSARISLPVDRSTGKHFLRADKFTISFNTPDLRSSKEDHLYEHSRFRAIK</sequence>
<reference evidence="1 2" key="1">
    <citation type="submission" date="2015-11" db="EMBL/GenBank/DDBJ databases">
        <title>Genomic analysis of 38 Legionella species identifies large and diverse effector repertoires.</title>
        <authorList>
            <person name="Burstein D."/>
            <person name="Amaro F."/>
            <person name="Zusman T."/>
            <person name="Lifshitz Z."/>
            <person name="Cohen O."/>
            <person name="Gilbert J.A."/>
            <person name="Pupko T."/>
            <person name="Shuman H.A."/>
            <person name="Segal G."/>
        </authorList>
    </citation>
    <scope>NUCLEOTIDE SEQUENCE [LARGE SCALE GENOMIC DNA]</scope>
    <source>
        <strain evidence="1 2">Mt.St.Helens-9</strain>
    </source>
</reference>
<organism evidence="1 2">
    <name type="scientific">Legionella spiritensis</name>
    <dbReference type="NCBI Taxonomy" id="452"/>
    <lineage>
        <taxon>Bacteria</taxon>
        <taxon>Pseudomonadati</taxon>
        <taxon>Pseudomonadota</taxon>
        <taxon>Gammaproteobacteria</taxon>
        <taxon>Legionellales</taxon>
        <taxon>Legionellaceae</taxon>
        <taxon>Legionella</taxon>
    </lineage>
</organism>
<dbReference type="Proteomes" id="UP000054877">
    <property type="component" value="Unassembled WGS sequence"/>
</dbReference>
<name>A0A0W0Z9C7_LEGSP</name>
<dbReference type="AlphaFoldDB" id="A0A0W0Z9C7"/>
<evidence type="ECO:0000313" key="1">
    <source>
        <dbReference type="EMBL" id="KTD65658.1"/>
    </source>
</evidence>
<comment type="caution">
    <text evidence="1">The sequence shown here is derived from an EMBL/GenBank/DDBJ whole genome shotgun (WGS) entry which is preliminary data.</text>
</comment>
<gene>
    <name evidence="1" type="ORF">Lspi_0370</name>
</gene>
<dbReference type="PATRIC" id="fig|452.5.peg.405"/>
<proteinExistence type="predicted"/>
<accession>A0A0W0Z9C7</accession>
<dbReference type="EMBL" id="LNYX01000005">
    <property type="protein sequence ID" value="KTD65658.1"/>
    <property type="molecule type" value="Genomic_DNA"/>
</dbReference>